<feature type="binding site" evidence="2">
    <location>
        <position position="245"/>
    </location>
    <ligand>
        <name>Mg(2+)</name>
        <dbReference type="ChEBI" id="CHEBI:18420"/>
        <label>5</label>
    </ligand>
</feature>
<dbReference type="CDD" id="cd02194">
    <property type="entry name" value="ThiL"/>
    <property type="match status" value="1"/>
</dbReference>
<feature type="binding site" evidence="2">
    <location>
        <position position="242"/>
    </location>
    <ligand>
        <name>Mg(2+)</name>
        <dbReference type="ChEBI" id="CHEBI:18420"/>
        <label>3</label>
    </ligand>
</feature>
<keyword evidence="2" id="KW-0808">Transferase</keyword>
<keyword evidence="2" id="KW-0547">Nucleotide-binding</keyword>
<proteinExistence type="inferred from homology"/>
<dbReference type="InterPro" id="IPR036921">
    <property type="entry name" value="PurM-like_N_sf"/>
</dbReference>
<dbReference type="Pfam" id="PF00586">
    <property type="entry name" value="AIRS"/>
    <property type="match status" value="1"/>
</dbReference>
<dbReference type="InterPro" id="IPR036676">
    <property type="entry name" value="PurM-like_C_sf"/>
</dbReference>
<comment type="caution">
    <text evidence="2">Lacks conserved residue(s) required for the propagation of feature annotation.</text>
</comment>
<accession>A0A1G1L036</accession>
<dbReference type="Gene3D" id="3.90.650.10">
    <property type="entry name" value="PurM-like C-terminal domain"/>
    <property type="match status" value="1"/>
</dbReference>
<evidence type="ECO:0000313" key="6">
    <source>
        <dbReference type="Proteomes" id="UP000178187"/>
    </source>
</evidence>
<feature type="binding site" evidence="2">
    <location>
        <position position="123"/>
    </location>
    <ligand>
        <name>Mg(2+)</name>
        <dbReference type="ChEBI" id="CHEBI:18420"/>
        <label>4</label>
    </ligand>
</feature>
<dbReference type="SUPFAM" id="SSF55326">
    <property type="entry name" value="PurM N-terminal domain-like"/>
    <property type="match status" value="1"/>
</dbReference>
<comment type="miscellaneous">
    <text evidence="2">Reaction mechanism of ThiL seems to utilize a direct, inline transfer of the gamma-phosphate of ATP to TMP rather than a phosphorylated enzyme intermediate.</text>
</comment>
<dbReference type="GO" id="GO:0005524">
    <property type="term" value="F:ATP binding"/>
    <property type="evidence" value="ECO:0007669"/>
    <property type="project" value="UniProtKB-UniRule"/>
</dbReference>
<feature type="binding site" evidence="2">
    <location>
        <position position="123"/>
    </location>
    <ligand>
        <name>Mg(2+)</name>
        <dbReference type="ChEBI" id="CHEBI:18420"/>
        <label>2</label>
    </ligand>
</feature>
<sequence>MCEFSAIQRGRIRQRFVAEIPVKAGIYEHGFPPKACGNDKKEDMGKTLKSIGEFALIDRLRKVFPAGKDVICGIGDDAAVYSASKNRYQLLAIDTIVEDIDFEIRKIPPEMIGRKALAINLSDIAAMGGIPKIAVVSLVLPAKTQVQFIERFADGLKKLAKQYNVSIVGGDLSRGPCLCATVAITGEIDPGHVILRKGSKPGDLIFVTGSLGGSILGKHFQLTPRVAEGQFLSEFGISAMIDISDGLIQDLNHLISGNRLGYVLDERKIPISEAAKRLSRKDRKSGLHHAFYDGEDFELLFTVARKKKEQLERLWKRLFCTPLTHIGEVVENSRSKPYLIKKAGYQHF</sequence>
<comment type="pathway">
    <text evidence="2">Cofactor biosynthesis; thiamine diphosphate biosynthesis; thiamine diphosphate from thiamine phosphate: step 1/1.</text>
</comment>
<dbReference type="PANTHER" id="PTHR30270">
    <property type="entry name" value="THIAMINE-MONOPHOSPHATE KINASE"/>
    <property type="match status" value="1"/>
</dbReference>
<feature type="binding site" evidence="2">
    <location>
        <position position="101"/>
    </location>
    <ligand>
        <name>substrate</name>
    </ligand>
</feature>
<evidence type="ECO:0000256" key="2">
    <source>
        <dbReference type="HAMAP-Rule" id="MF_02128"/>
    </source>
</evidence>
<dbReference type="EMBL" id="MHFR01000032">
    <property type="protein sequence ID" value="OGW98505.1"/>
    <property type="molecule type" value="Genomic_DNA"/>
</dbReference>
<keyword evidence="1 2" id="KW-0784">Thiamine biosynthesis</keyword>
<organism evidence="5 6">
    <name type="scientific">Candidatus Danuiimicrobium aquiferis</name>
    <dbReference type="NCBI Taxonomy" id="1801832"/>
    <lineage>
        <taxon>Bacteria</taxon>
        <taxon>Pseudomonadati</taxon>
        <taxon>Candidatus Omnitrophota</taxon>
        <taxon>Candidatus Danuiimicrobium</taxon>
    </lineage>
</organism>
<keyword evidence="2" id="KW-0418">Kinase</keyword>
<dbReference type="HAMAP" id="MF_02128">
    <property type="entry name" value="TMP_kinase"/>
    <property type="match status" value="1"/>
</dbReference>
<dbReference type="GO" id="GO:0009229">
    <property type="term" value="P:thiamine diphosphate biosynthetic process"/>
    <property type="evidence" value="ECO:0007669"/>
    <property type="project" value="UniProtKB-UniRule"/>
</dbReference>
<keyword evidence="2" id="KW-0460">Magnesium</keyword>
<feature type="binding site" evidence="2">
    <location>
        <position position="171"/>
    </location>
    <ligand>
        <name>Mg(2+)</name>
        <dbReference type="ChEBI" id="CHEBI:18420"/>
        <label>1</label>
    </ligand>
</feature>
<evidence type="ECO:0000259" key="3">
    <source>
        <dbReference type="Pfam" id="PF00586"/>
    </source>
</evidence>
<gene>
    <name evidence="2" type="primary">thiL</name>
    <name evidence="5" type="ORF">A3G33_08950</name>
</gene>
<feature type="domain" description="PurM-like N-terminal" evidence="3">
    <location>
        <begin position="75"/>
        <end position="186"/>
    </location>
</feature>
<dbReference type="Proteomes" id="UP000178187">
    <property type="component" value="Unassembled WGS sequence"/>
</dbReference>
<dbReference type="SUPFAM" id="SSF56042">
    <property type="entry name" value="PurM C-terminal domain-like"/>
    <property type="match status" value="1"/>
</dbReference>
<feature type="binding site" evidence="2">
    <location>
        <position position="94"/>
    </location>
    <ligand>
        <name>Mg(2+)</name>
        <dbReference type="ChEBI" id="CHEBI:18420"/>
        <label>2</label>
    </ligand>
</feature>
<dbReference type="Pfam" id="PF02769">
    <property type="entry name" value="AIRS_C"/>
    <property type="match status" value="1"/>
</dbReference>
<comment type="caution">
    <text evidence="5">The sequence shown here is derived from an EMBL/GenBank/DDBJ whole genome shotgun (WGS) entry which is preliminary data.</text>
</comment>
<reference evidence="5 6" key="1">
    <citation type="journal article" date="2016" name="Nat. Commun.">
        <title>Thousands of microbial genomes shed light on interconnected biogeochemical processes in an aquifer system.</title>
        <authorList>
            <person name="Anantharaman K."/>
            <person name="Brown C.T."/>
            <person name="Hug L.A."/>
            <person name="Sharon I."/>
            <person name="Castelle C.J."/>
            <person name="Probst A.J."/>
            <person name="Thomas B.C."/>
            <person name="Singh A."/>
            <person name="Wilkins M.J."/>
            <person name="Karaoz U."/>
            <person name="Brodie E.L."/>
            <person name="Williams K.H."/>
            <person name="Hubbard S.S."/>
            <person name="Banfield J.F."/>
        </authorList>
    </citation>
    <scope>NUCLEOTIDE SEQUENCE [LARGE SCALE GENOMIC DNA]</scope>
</reference>
<dbReference type="GO" id="GO:0000287">
    <property type="term" value="F:magnesium ion binding"/>
    <property type="evidence" value="ECO:0007669"/>
    <property type="project" value="UniProtKB-UniRule"/>
</dbReference>
<dbReference type="EC" id="2.7.4.16" evidence="2"/>
<dbReference type="UniPathway" id="UPA00060">
    <property type="reaction ID" value="UER00142"/>
</dbReference>
<comment type="catalytic activity">
    <reaction evidence="2">
        <text>thiamine phosphate + ATP = thiamine diphosphate + ADP</text>
        <dbReference type="Rhea" id="RHEA:15913"/>
        <dbReference type="ChEBI" id="CHEBI:30616"/>
        <dbReference type="ChEBI" id="CHEBI:37575"/>
        <dbReference type="ChEBI" id="CHEBI:58937"/>
        <dbReference type="ChEBI" id="CHEBI:456216"/>
        <dbReference type="EC" id="2.7.4.16"/>
    </reaction>
</comment>
<keyword evidence="2" id="KW-0479">Metal-binding</keyword>
<evidence type="ECO:0000256" key="1">
    <source>
        <dbReference type="ARBA" id="ARBA00022977"/>
    </source>
</evidence>
<protein>
    <recommendedName>
        <fullName evidence="2">Thiamine-monophosphate kinase</fullName>
        <shortName evidence="2">TMP kinase</shortName>
        <shortName evidence="2">Thiamine-phosphate kinase</shortName>
        <ecNumber evidence="2">2.7.4.16</ecNumber>
    </recommendedName>
</protein>
<keyword evidence="2" id="KW-0067">ATP-binding</keyword>
<feature type="binding site" evidence="2">
    <location>
        <begin position="170"/>
        <end position="171"/>
    </location>
    <ligand>
        <name>ATP</name>
        <dbReference type="ChEBI" id="CHEBI:30616"/>
    </ligand>
</feature>
<evidence type="ECO:0000313" key="5">
    <source>
        <dbReference type="EMBL" id="OGW98505.1"/>
    </source>
</evidence>
<dbReference type="InterPro" id="IPR006283">
    <property type="entry name" value="ThiL-like"/>
</dbReference>
<dbReference type="Gene3D" id="3.30.1330.10">
    <property type="entry name" value="PurM-like, N-terminal domain"/>
    <property type="match status" value="1"/>
</dbReference>
<dbReference type="GO" id="GO:0009228">
    <property type="term" value="P:thiamine biosynthetic process"/>
    <property type="evidence" value="ECO:0007669"/>
    <property type="project" value="UniProtKB-KW"/>
</dbReference>
<evidence type="ECO:0000259" key="4">
    <source>
        <dbReference type="Pfam" id="PF02769"/>
    </source>
</evidence>
<dbReference type="AlphaFoldDB" id="A0A1G1L036"/>
<name>A0A1G1L036_9BACT</name>
<dbReference type="InterPro" id="IPR016188">
    <property type="entry name" value="PurM-like_N"/>
</dbReference>
<feature type="binding site" evidence="2">
    <location>
        <position position="123"/>
    </location>
    <ligand>
        <name>Mg(2+)</name>
        <dbReference type="ChEBI" id="CHEBI:18420"/>
        <label>3</label>
    </ligand>
</feature>
<feature type="binding site" evidence="2">
    <location>
        <position position="244"/>
    </location>
    <ligand>
        <name>ATP</name>
        <dbReference type="ChEBI" id="CHEBI:30616"/>
    </ligand>
</feature>
<feature type="binding site" evidence="2">
    <location>
        <position position="295"/>
    </location>
    <ligand>
        <name>substrate</name>
    </ligand>
</feature>
<dbReference type="GO" id="GO:0009030">
    <property type="term" value="F:thiamine-phosphate kinase activity"/>
    <property type="evidence" value="ECO:0007669"/>
    <property type="project" value="UniProtKB-UniRule"/>
</dbReference>
<feature type="binding site" evidence="2">
    <location>
        <position position="77"/>
    </location>
    <ligand>
        <name>Mg(2+)</name>
        <dbReference type="ChEBI" id="CHEBI:18420"/>
        <label>3</label>
    </ligand>
</feature>
<feature type="binding site" evidence="2">
    <location>
        <position position="77"/>
    </location>
    <ligand>
        <name>Mg(2+)</name>
        <dbReference type="ChEBI" id="CHEBI:18420"/>
        <label>4</label>
    </ligand>
</feature>
<dbReference type="PIRSF" id="PIRSF005303">
    <property type="entry name" value="Thiam_monoph_kin"/>
    <property type="match status" value="1"/>
</dbReference>
<comment type="function">
    <text evidence="2">Catalyzes the ATP-dependent phosphorylation of thiamine-monophosphate (TMP) to form thiamine-pyrophosphate (TPP), the active form of vitamin B1.</text>
</comment>
<feature type="binding site" evidence="2">
    <location>
        <position position="94"/>
    </location>
    <ligand>
        <name>Mg(2+)</name>
        <dbReference type="ChEBI" id="CHEBI:18420"/>
        <label>1</label>
    </ligand>
</feature>
<feature type="binding site" evidence="2">
    <location>
        <position position="345"/>
    </location>
    <ligand>
        <name>substrate</name>
    </ligand>
</feature>
<feature type="binding site" evidence="2">
    <location>
        <position position="196"/>
    </location>
    <ligand>
        <name>ATP</name>
        <dbReference type="ChEBI" id="CHEBI:30616"/>
    </ligand>
</feature>
<feature type="domain" description="PurM-like C-terminal" evidence="4">
    <location>
        <begin position="214"/>
        <end position="337"/>
    </location>
</feature>
<dbReference type="PANTHER" id="PTHR30270:SF0">
    <property type="entry name" value="THIAMINE-MONOPHOSPHATE KINASE"/>
    <property type="match status" value="1"/>
</dbReference>
<comment type="similarity">
    <text evidence="2">Belongs to the thiamine-monophosphate kinase family.</text>
</comment>
<dbReference type="InterPro" id="IPR010918">
    <property type="entry name" value="PurM-like_C_dom"/>
</dbReference>